<dbReference type="PANTHER" id="PTHR47917:SF1">
    <property type="entry name" value="COENZYME F420:L-GLUTAMATE LIGASE"/>
    <property type="match status" value="1"/>
</dbReference>
<sequence length="253" mass="27794">MHHLKLIALKDFPLIEPNDDLASIINKSINNNGIDIESGDVVVVAQKIISKCENRYVELKNIQPSKQATDLAKTLNRDPAFIQIIQNESKKIISTNKNVIIVEHKLGFINVNAGIDRSNILQKDDVVLLLPENPSKSAKDLQSVISANFQRDIALIVTDSMTRPFRSGVSNFALASANIPSLIDLKGDPDIYGNILQSTEIAIADELAAAAGLLMGQGSEKQPVVIIKGFDKKNYSTNDAFDLVVDEDEDLYR</sequence>
<feature type="domain" description="Coenzyme F420:L-glutamate ligase-like" evidence="8">
    <location>
        <begin position="12"/>
        <end position="229"/>
    </location>
</feature>
<dbReference type="Proteomes" id="UP000315782">
    <property type="component" value="Unassembled WGS sequence"/>
</dbReference>
<dbReference type="InterPro" id="IPR008225">
    <property type="entry name" value="F420-0_g-glutamyl_ligase"/>
</dbReference>
<dbReference type="AlphaFoldDB" id="A0A520MIC4"/>
<gene>
    <name evidence="9" type="primary">cofE</name>
    <name evidence="9" type="ORF">EVA96_02315</name>
</gene>
<organism evidence="9 10">
    <name type="scientific">SAR86 cluster bacterium</name>
    <dbReference type="NCBI Taxonomy" id="2030880"/>
    <lineage>
        <taxon>Bacteria</taxon>
        <taxon>Pseudomonadati</taxon>
        <taxon>Pseudomonadota</taxon>
        <taxon>Gammaproteobacteria</taxon>
        <taxon>SAR86 cluster</taxon>
    </lineage>
</organism>
<proteinExistence type="predicted"/>
<name>A0A520MIC4_9GAMM</name>
<evidence type="ECO:0000259" key="8">
    <source>
        <dbReference type="Pfam" id="PF01996"/>
    </source>
</evidence>
<accession>A0A520MIC4</accession>
<dbReference type="GO" id="GO:0005525">
    <property type="term" value="F:GTP binding"/>
    <property type="evidence" value="ECO:0007669"/>
    <property type="project" value="UniProtKB-KW"/>
</dbReference>
<evidence type="ECO:0000256" key="3">
    <source>
        <dbReference type="ARBA" id="ARBA00022741"/>
    </source>
</evidence>
<dbReference type="EMBL" id="SHBI01000011">
    <property type="protein sequence ID" value="RZO20954.1"/>
    <property type="molecule type" value="Genomic_DNA"/>
</dbReference>
<dbReference type="EC" id="6.3.2.31" evidence="9"/>
<dbReference type="PANTHER" id="PTHR47917">
    <property type="match status" value="1"/>
</dbReference>
<dbReference type="Pfam" id="PF01996">
    <property type="entry name" value="F420_ligase"/>
    <property type="match status" value="1"/>
</dbReference>
<keyword evidence="1 9" id="KW-0436">Ligase</keyword>
<keyword evidence="3" id="KW-0547">Nucleotide-binding</keyword>
<dbReference type="InterPro" id="IPR002847">
    <property type="entry name" value="F420-0_gamma-glut_ligase-dom"/>
</dbReference>
<evidence type="ECO:0000256" key="1">
    <source>
        <dbReference type="ARBA" id="ARBA00022598"/>
    </source>
</evidence>
<keyword evidence="4" id="KW-0460">Magnesium</keyword>
<keyword evidence="5" id="KW-0630">Potassium</keyword>
<keyword evidence="7" id="KW-0464">Manganese</keyword>
<dbReference type="Gene3D" id="3.30.1330.100">
    <property type="entry name" value="CofE-like"/>
    <property type="match status" value="1"/>
</dbReference>
<keyword evidence="6" id="KW-0342">GTP-binding</keyword>
<reference evidence="9 10" key="1">
    <citation type="submission" date="2019-02" db="EMBL/GenBank/DDBJ databases">
        <title>Prokaryotic population dynamics and viral predation in marine succession experiment using metagenomics: the confinement effect.</title>
        <authorList>
            <person name="Haro-Moreno J.M."/>
            <person name="Rodriguez-Valera F."/>
            <person name="Lopez-Perez M."/>
        </authorList>
    </citation>
    <scope>NUCLEOTIDE SEQUENCE [LARGE SCALE GENOMIC DNA]</scope>
    <source>
        <strain evidence="9">MED-G163</strain>
    </source>
</reference>
<comment type="caution">
    <text evidence="9">The sequence shown here is derived from an EMBL/GenBank/DDBJ whole genome shotgun (WGS) entry which is preliminary data.</text>
</comment>
<evidence type="ECO:0000256" key="6">
    <source>
        <dbReference type="ARBA" id="ARBA00023134"/>
    </source>
</evidence>
<dbReference type="SUPFAM" id="SSF144010">
    <property type="entry name" value="CofE-like"/>
    <property type="match status" value="1"/>
</dbReference>
<evidence type="ECO:0000256" key="2">
    <source>
        <dbReference type="ARBA" id="ARBA00022723"/>
    </source>
</evidence>
<evidence type="ECO:0000256" key="5">
    <source>
        <dbReference type="ARBA" id="ARBA00022958"/>
    </source>
</evidence>
<evidence type="ECO:0000256" key="7">
    <source>
        <dbReference type="ARBA" id="ARBA00023211"/>
    </source>
</evidence>
<dbReference type="NCBIfam" id="TIGR01916">
    <property type="entry name" value="F420_cofE"/>
    <property type="match status" value="1"/>
</dbReference>
<dbReference type="GO" id="GO:0046872">
    <property type="term" value="F:metal ion binding"/>
    <property type="evidence" value="ECO:0007669"/>
    <property type="project" value="UniProtKB-KW"/>
</dbReference>
<evidence type="ECO:0000313" key="9">
    <source>
        <dbReference type="EMBL" id="RZO20954.1"/>
    </source>
</evidence>
<evidence type="ECO:0000256" key="4">
    <source>
        <dbReference type="ARBA" id="ARBA00022842"/>
    </source>
</evidence>
<protein>
    <submittedName>
        <fullName evidence="9">Coenzyme F420-0:L-glutamate ligase</fullName>
        <ecNumber evidence="9">6.3.2.31</ecNumber>
    </submittedName>
</protein>
<dbReference type="Gene3D" id="3.90.1660.10">
    <property type="entry name" value="CofE-like domain"/>
    <property type="match status" value="1"/>
</dbReference>
<evidence type="ECO:0000313" key="10">
    <source>
        <dbReference type="Proteomes" id="UP000315782"/>
    </source>
</evidence>
<dbReference type="GO" id="GO:0052618">
    <property type="term" value="F:coenzyme F420-0:L-glutamate ligase activity"/>
    <property type="evidence" value="ECO:0007669"/>
    <property type="project" value="UniProtKB-EC"/>
</dbReference>
<keyword evidence="2" id="KW-0479">Metal-binding</keyword>